<evidence type="ECO:0000313" key="3">
    <source>
        <dbReference type="Proteomes" id="UP000054217"/>
    </source>
</evidence>
<organism evidence="2 3">
    <name type="scientific">Pisolithus tinctorius Marx 270</name>
    <dbReference type="NCBI Taxonomy" id="870435"/>
    <lineage>
        <taxon>Eukaryota</taxon>
        <taxon>Fungi</taxon>
        <taxon>Dikarya</taxon>
        <taxon>Basidiomycota</taxon>
        <taxon>Agaricomycotina</taxon>
        <taxon>Agaricomycetes</taxon>
        <taxon>Agaricomycetidae</taxon>
        <taxon>Boletales</taxon>
        <taxon>Sclerodermatineae</taxon>
        <taxon>Pisolithaceae</taxon>
        <taxon>Pisolithus</taxon>
    </lineage>
</organism>
<feature type="region of interest" description="Disordered" evidence="1">
    <location>
        <begin position="1"/>
        <end position="22"/>
    </location>
</feature>
<reference evidence="3" key="2">
    <citation type="submission" date="2015-01" db="EMBL/GenBank/DDBJ databases">
        <title>Evolutionary Origins and Diversification of the Mycorrhizal Mutualists.</title>
        <authorList>
            <consortium name="DOE Joint Genome Institute"/>
            <consortium name="Mycorrhizal Genomics Consortium"/>
            <person name="Kohler A."/>
            <person name="Kuo A."/>
            <person name="Nagy L.G."/>
            <person name="Floudas D."/>
            <person name="Copeland A."/>
            <person name="Barry K.W."/>
            <person name="Cichocki N."/>
            <person name="Veneault-Fourrey C."/>
            <person name="LaButti K."/>
            <person name="Lindquist E.A."/>
            <person name="Lipzen A."/>
            <person name="Lundell T."/>
            <person name="Morin E."/>
            <person name="Murat C."/>
            <person name="Riley R."/>
            <person name="Ohm R."/>
            <person name="Sun H."/>
            <person name="Tunlid A."/>
            <person name="Henrissat B."/>
            <person name="Grigoriev I.V."/>
            <person name="Hibbett D.S."/>
            <person name="Martin F."/>
        </authorList>
    </citation>
    <scope>NUCLEOTIDE SEQUENCE [LARGE SCALE GENOMIC DNA]</scope>
    <source>
        <strain evidence="3">Marx 270</strain>
    </source>
</reference>
<keyword evidence="3" id="KW-1185">Reference proteome</keyword>
<dbReference type="EMBL" id="KN831957">
    <property type="protein sequence ID" value="KIO08410.1"/>
    <property type="molecule type" value="Genomic_DNA"/>
</dbReference>
<protein>
    <submittedName>
        <fullName evidence="2">Uncharacterized protein</fullName>
    </submittedName>
</protein>
<name>A0A0C3P5K2_PISTI</name>
<evidence type="ECO:0000313" key="2">
    <source>
        <dbReference type="EMBL" id="KIO08410.1"/>
    </source>
</evidence>
<dbReference type="HOGENOM" id="CLU_2741043_0_0_1"/>
<gene>
    <name evidence="2" type="ORF">M404DRAFT_997336</name>
</gene>
<evidence type="ECO:0000256" key="1">
    <source>
        <dbReference type="SAM" id="MobiDB-lite"/>
    </source>
</evidence>
<sequence length="71" mass="7893">MHPAGAKSKRKGRGTHDIVPGLPGPPLTHVCNMLYKTLPIVLLVRMLATVNDTRYQGHSMSKQLRATFMPR</sequence>
<reference evidence="2 3" key="1">
    <citation type="submission" date="2014-04" db="EMBL/GenBank/DDBJ databases">
        <authorList>
            <consortium name="DOE Joint Genome Institute"/>
            <person name="Kuo A."/>
            <person name="Kohler A."/>
            <person name="Costa M.D."/>
            <person name="Nagy L.G."/>
            <person name="Floudas D."/>
            <person name="Copeland A."/>
            <person name="Barry K.W."/>
            <person name="Cichocki N."/>
            <person name="Veneault-Fourrey C."/>
            <person name="LaButti K."/>
            <person name="Lindquist E.A."/>
            <person name="Lipzen A."/>
            <person name="Lundell T."/>
            <person name="Morin E."/>
            <person name="Murat C."/>
            <person name="Sun H."/>
            <person name="Tunlid A."/>
            <person name="Henrissat B."/>
            <person name="Grigoriev I.V."/>
            <person name="Hibbett D.S."/>
            <person name="Martin F."/>
            <person name="Nordberg H.P."/>
            <person name="Cantor M.N."/>
            <person name="Hua S.X."/>
        </authorList>
    </citation>
    <scope>NUCLEOTIDE SEQUENCE [LARGE SCALE GENOMIC DNA]</scope>
    <source>
        <strain evidence="2 3">Marx 270</strain>
    </source>
</reference>
<dbReference type="AlphaFoldDB" id="A0A0C3P5K2"/>
<dbReference type="InParanoid" id="A0A0C3P5K2"/>
<dbReference type="Proteomes" id="UP000054217">
    <property type="component" value="Unassembled WGS sequence"/>
</dbReference>
<accession>A0A0C3P5K2</accession>
<proteinExistence type="predicted"/>